<dbReference type="InterPro" id="IPR035965">
    <property type="entry name" value="PAS-like_dom_sf"/>
</dbReference>
<dbReference type="PANTHER" id="PTHR42878:SF7">
    <property type="entry name" value="SENSOR HISTIDINE KINASE GLRK"/>
    <property type="match status" value="1"/>
</dbReference>
<evidence type="ECO:0000256" key="5">
    <source>
        <dbReference type="ARBA" id="ARBA00022553"/>
    </source>
</evidence>
<dbReference type="SMART" id="SM00387">
    <property type="entry name" value="HATPase_c"/>
    <property type="match status" value="1"/>
</dbReference>
<dbReference type="EMBL" id="QGTR01000002">
    <property type="protein sequence ID" value="PWW02160.1"/>
    <property type="molecule type" value="Genomic_DNA"/>
</dbReference>
<dbReference type="CDD" id="cd00082">
    <property type="entry name" value="HisKA"/>
    <property type="match status" value="1"/>
</dbReference>
<evidence type="ECO:0000259" key="20">
    <source>
        <dbReference type="PROSITE" id="PS50112"/>
    </source>
</evidence>
<name>A0A317PRG8_9HYPH</name>
<dbReference type="Pfam" id="PF00512">
    <property type="entry name" value="HisKA"/>
    <property type="match status" value="1"/>
</dbReference>
<keyword evidence="7" id="KW-0808">Transferase</keyword>
<keyword evidence="15 18" id="KW-0472">Membrane</keyword>
<comment type="subcellular location">
    <subcellularLocation>
        <location evidence="3">Membrane</location>
        <topology evidence="3">Multi-pass membrane protein</topology>
    </subcellularLocation>
</comment>
<evidence type="ECO:0000256" key="10">
    <source>
        <dbReference type="ARBA" id="ARBA00022777"/>
    </source>
</evidence>
<keyword evidence="8 18" id="KW-0812">Transmembrane</keyword>
<keyword evidence="14" id="KW-0902">Two-component regulatory system</keyword>
<evidence type="ECO:0000256" key="18">
    <source>
        <dbReference type="SAM" id="Phobius"/>
    </source>
</evidence>
<feature type="transmembrane region" description="Helical" evidence="18">
    <location>
        <begin position="117"/>
        <end position="134"/>
    </location>
</feature>
<dbReference type="PROSITE" id="PS50112">
    <property type="entry name" value="PAS"/>
    <property type="match status" value="2"/>
</dbReference>
<dbReference type="InterPro" id="IPR050351">
    <property type="entry name" value="BphY/WalK/GraS-like"/>
</dbReference>
<dbReference type="SUPFAM" id="SSF55785">
    <property type="entry name" value="PYP-like sensor domain (PAS domain)"/>
    <property type="match status" value="2"/>
</dbReference>
<dbReference type="InterPro" id="IPR003661">
    <property type="entry name" value="HisK_dim/P_dom"/>
</dbReference>
<evidence type="ECO:0000256" key="8">
    <source>
        <dbReference type="ARBA" id="ARBA00022692"/>
    </source>
</evidence>
<dbReference type="GO" id="GO:0007234">
    <property type="term" value="P:osmosensory signaling via phosphorelay pathway"/>
    <property type="evidence" value="ECO:0007669"/>
    <property type="project" value="TreeGrafter"/>
</dbReference>
<dbReference type="PROSITE" id="PS50109">
    <property type="entry name" value="HIS_KIN"/>
    <property type="match status" value="1"/>
</dbReference>
<evidence type="ECO:0000256" key="15">
    <source>
        <dbReference type="ARBA" id="ARBA00023136"/>
    </source>
</evidence>
<dbReference type="SMART" id="SM00091">
    <property type="entry name" value="PAS"/>
    <property type="match status" value="2"/>
</dbReference>
<dbReference type="CDD" id="cd00130">
    <property type="entry name" value="PAS"/>
    <property type="match status" value="2"/>
</dbReference>
<dbReference type="SUPFAM" id="SSF55874">
    <property type="entry name" value="ATPase domain of HSP90 chaperone/DNA topoisomerase II/histidine kinase"/>
    <property type="match status" value="1"/>
</dbReference>
<feature type="domain" description="Histidine kinase" evidence="19">
    <location>
        <begin position="551"/>
        <end position="767"/>
    </location>
</feature>
<dbReference type="GO" id="GO:0000156">
    <property type="term" value="F:phosphorelay response regulator activity"/>
    <property type="evidence" value="ECO:0007669"/>
    <property type="project" value="TreeGrafter"/>
</dbReference>
<dbReference type="InterPro" id="IPR003594">
    <property type="entry name" value="HATPase_dom"/>
</dbReference>
<sequence length="768" mass="83996">MRRILRASPVDLLIGVVPFVTGAFVSSVWLLQLDAVARHMPVILAMQFNTALCFMLCGVGFVLSNHWNHRISQALAVVVAIVAGLTLVQYFGAVDLGIDTLLIEPFASVGASSPGRMAPNTACAFLLIAAAIGLRAADRAPTFQQFLGFLTAVIATIAINGYLINLDRAHDWVNLARMSPHTALCFLSLGLGLLARPPHASHKNLSLITAALAFVTYLALLTLTYMELRDQEDQLNLNLVLSGDHVRHTVSSLILISGVIYAGLILYAYWYSRQFRISAAALTASEARLAAVIDNAVEGIVTIDRKGIIQSVNRACERMFGYRSREMIGQNVKMLMPQHYSGQHDTYLKNYSRTGQARIIGIGRSVEGLRKDGSVFPLDLSVARIELADGVIYSGILRDISERQNLIREVAESSERLAAVIDNAADGILTVSATGIILSANAACERIFGYAAQELIGQEARLLRSLAYDAERTRQNRPNPDGLDLQKDAAGRVVEARRKDGTVFPLDVAIARIDLPSGPIYSSIVRDVSERKHFEDQLLAANAELEEFAYRTSHDLRSPIASSIGLLRIAKDMRASADTAALGDMLDRLDNNLQRLDKLVQNIMVLTRNRLMPEQDEEIAVRAMVEDALQSVAHLEGFADIRIDNRIDPGATLVTKPLKFQIIVANLISNAVKYSDFSQAQKPEIVITAAKQGDRFIFAVEDNGIGVPAKSRPMLFKMFKRLHPERAFGSGLGLYILLKSAEALGGTASYEPKIKGSRFAVELPAGRK</sequence>
<dbReference type="InterPro" id="IPR005467">
    <property type="entry name" value="His_kinase_dom"/>
</dbReference>
<feature type="transmembrane region" description="Helical" evidence="18">
    <location>
        <begin position="246"/>
        <end position="270"/>
    </location>
</feature>
<dbReference type="GO" id="GO:0006355">
    <property type="term" value="P:regulation of DNA-templated transcription"/>
    <property type="evidence" value="ECO:0007669"/>
    <property type="project" value="InterPro"/>
</dbReference>
<dbReference type="GO" id="GO:0000155">
    <property type="term" value="F:phosphorelay sensor kinase activity"/>
    <property type="evidence" value="ECO:0007669"/>
    <property type="project" value="InterPro"/>
</dbReference>
<protein>
    <recommendedName>
        <fullName evidence="17">Sensor protein FixL</fullName>
        <ecNumber evidence="4">2.7.13.3</ecNumber>
    </recommendedName>
</protein>
<dbReference type="PANTHER" id="PTHR42878">
    <property type="entry name" value="TWO-COMPONENT HISTIDINE KINASE"/>
    <property type="match status" value="1"/>
</dbReference>
<keyword evidence="6" id="KW-0479">Metal-binding</keyword>
<evidence type="ECO:0000259" key="19">
    <source>
        <dbReference type="PROSITE" id="PS50109"/>
    </source>
</evidence>
<keyword evidence="9" id="KW-0547">Nucleotide-binding</keyword>
<comment type="catalytic activity">
    <reaction evidence="1">
        <text>ATP + protein L-histidine = ADP + protein N-phospho-L-histidine.</text>
        <dbReference type="EC" id="2.7.13.3"/>
    </reaction>
</comment>
<evidence type="ECO:0000256" key="14">
    <source>
        <dbReference type="ARBA" id="ARBA00023012"/>
    </source>
</evidence>
<dbReference type="Gene3D" id="1.10.287.130">
    <property type="match status" value="1"/>
</dbReference>
<dbReference type="Gene3D" id="3.30.450.20">
    <property type="entry name" value="PAS domain"/>
    <property type="match status" value="2"/>
</dbReference>
<dbReference type="InterPro" id="IPR004358">
    <property type="entry name" value="Sig_transdc_His_kin-like_C"/>
</dbReference>
<evidence type="ECO:0000256" key="12">
    <source>
        <dbReference type="ARBA" id="ARBA00022989"/>
    </source>
</evidence>
<feature type="transmembrane region" description="Helical" evidence="18">
    <location>
        <begin position="12"/>
        <end position="31"/>
    </location>
</feature>
<keyword evidence="6" id="KW-0349">Heme</keyword>
<evidence type="ECO:0000256" key="13">
    <source>
        <dbReference type="ARBA" id="ARBA00023004"/>
    </source>
</evidence>
<feature type="transmembrane region" description="Helical" evidence="18">
    <location>
        <begin position="146"/>
        <end position="166"/>
    </location>
</feature>
<dbReference type="PRINTS" id="PR00344">
    <property type="entry name" value="BCTRLSENSOR"/>
</dbReference>
<feature type="transmembrane region" description="Helical" evidence="18">
    <location>
        <begin position="43"/>
        <end position="63"/>
    </location>
</feature>
<dbReference type="GO" id="GO:0016020">
    <property type="term" value="C:membrane"/>
    <property type="evidence" value="ECO:0007669"/>
    <property type="project" value="UniProtKB-SubCell"/>
</dbReference>
<accession>A0A317PRG8</accession>
<dbReference type="Pfam" id="PF00989">
    <property type="entry name" value="PAS"/>
    <property type="match status" value="1"/>
</dbReference>
<dbReference type="InterPro" id="IPR013767">
    <property type="entry name" value="PAS_fold"/>
</dbReference>
<evidence type="ECO:0000256" key="7">
    <source>
        <dbReference type="ARBA" id="ARBA00022679"/>
    </source>
</evidence>
<evidence type="ECO:0000256" key="4">
    <source>
        <dbReference type="ARBA" id="ARBA00012438"/>
    </source>
</evidence>
<dbReference type="Pfam" id="PF02518">
    <property type="entry name" value="HATPase_c"/>
    <property type="match status" value="1"/>
</dbReference>
<dbReference type="EC" id="2.7.13.3" evidence="4"/>
<dbReference type="OrthoDB" id="9812260at2"/>
<evidence type="ECO:0000313" key="22">
    <source>
        <dbReference type="Proteomes" id="UP000246352"/>
    </source>
</evidence>
<keyword evidence="10" id="KW-0418">Kinase</keyword>
<evidence type="ECO:0000256" key="11">
    <source>
        <dbReference type="ARBA" id="ARBA00022840"/>
    </source>
</evidence>
<dbReference type="NCBIfam" id="TIGR00229">
    <property type="entry name" value="sensory_box"/>
    <property type="match status" value="2"/>
</dbReference>
<feature type="domain" description="PAS" evidence="20">
    <location>
        <begin position="413"/>
        <end position="458"/>
    </location>
</feature>
<keyword evidence="13" id="KW-0408">Iron</keyword>
<keyword evidence="5" id="KW-0597">Phosphoprotein</keyword>
<evidence type="ECO:0000256" key="16">
    <source>
        <dbReference type="ARBA" id="ARBA00059827"/>
    </source>
</evidence>
<dbReference type="SMART" id="SM00388">
    <property type="entry name" value="HisKA"/>
    <property type="match status" value="1"/>
</dbReference>
<evidence type="ECO:0000256" key="17">
    <source>
        <dbReference type="ARBA" id="ARBA00070616"/>
    </source>
</evidence>
<comment type="function">
    <text evidence="16">Putative oxygen sensor; modulates the activity of FixJ, a transcriptional activator of nitrogen fixation fixK gene. FixL probably acts as a kinase that phosphorylates FixJ.</text>
</comment>
<keyword evidence="11" id="KW-0067">ATP-binding</keyword>
<keyword evidence="22" id="KW-1185">Reference proteome</keyword>
<evidence type="ECO:0000256" key="2">
    <source>
        <dbReference type="ARBA" id="ARBA00001971"/>
    </source>
</evidence>
<comment type="caution">
    <text evidence="21">The sequence shown here is derived from an EMBL/GenBank/DDBJ whole genome shotgun (WGS) entry which is preliminary data.</text>
</comment>
<evidence type="ECO:0000313" key="21">
    <source>
        <dbReference type="EMBL" id="PWW02160.1"/>
    </source>
</evidence>
<dbReference type="InterPro" id="IPR036890">
    <property type="entry name" value="HATPase_C_sf"/>
</dbReference>
<dbReference type="InterPro" id="IPR000014">
    <property type="entry name" value="PAS"/>
</dbReference>
<dbReference type="FunFam" id="3.30.450.20:FF:000060">
    <property type="entry name" value="Sensor protein FixL"/>
    <property type="match status" value="1"/>
</dbReference>
<dbReference type="GO" id="GO:0030295">
    <property type="term" value="F:protein kinase activator activity"/>
    <property type="evidence" value="ECO:0007669"/>
    <property type="project" value="TreeGrafter"/>
</dbReference>
<comment type="cofactor">
    <cofactor evidence="2">
        <name>heme</name>
        <dbReference type="ChEBI" id="CHEBI:30413"/>
    </cofactor>
</comment>
<dbReference type="SUPFAM" id="SSF47384">
    <property type="entry name" value="Homodimeric domain of signal transducing histidine kinase"/>
    <property type="match status" value="1"/>
</dbReference>
<organism evidence="21 22">
    <name type="scientific">Hoeflea marina</name>
    <dbReference type="NCBI Taxonomy" id="274592"/>
    <lineage>
        <taxon>Bacteria</taxon>
        <taxon>Pseudomonadati</taxon>
        <taxon>Pseudomonadota</taxon>
        <taxon>Alphaproteobacteria</taxon>
        <taxon>Hyphomicrobiales</taxon>
        <taxon>Rhizobiaceae</taxon>
        <taxon>Hoeflea</taxon>
    </lineage>
</organism>
<feature type="domain" description="PAS" evidence="20">
    <location>
        <begin position="285"/>
        <end position="338"/>
    </location>
</feature>
<feature type="transmembrane region" description="Helical" evidence="18">
    <location>
        <begin position="207"/>
        <end position="226"/>
    </location>
</feature>
<dbReference type="AlphaFoldDB" id="A0A317PRG8"/>
<dbReference type="GO" id="GO:0005524">
    <property type="term" value="F:ATP binding"/>
    <property type="evidence" value="ECO:0007669"/>
    <property type="project" value="UniProtKB-KW"/>
</dbReference>
<evidence type="ECO:0000256" key="9">
    <source>
        <dbReference type="ARBA" id="ARBA00022741"/>
    </source>
</evidence>
<dbReference type="RefSeq" id="WP_110031870.1">
    <property type="nucleotide sequence ID" value="NZ_QGTR01000002.1"/>
</dbReference>
<dbReference type="InterPro" id="IPR036097">
    <property type="entry name" value="HisK_dim/P_sf"/>
</dbReference>
<gene>
    <name evidence="21" type="ORF">DFR52_102828</name>
</gene>
<evidence type="ECO:0000256" key="3">
    <source>
        <dbReference type="ARBA" id="ARBA00004141"/>
    </source>
</evidence>
<proteinExistence type="predicted"/>
<evidence type="ECO:0000256" key="1">
    <source>
        <dbReference type="ARBA" id="ARBA00000085"/>
    </source>
</evidence>
<feature type="transmembrane region" description="Helical" evidence="18">
    <location>
        <begin position="75"/>
        <end position="97"/>
    </location>
</feature>
<keyword evidence="12 18" id="KW-1133">Transmembrane helix</keyword>
<evidence type="ECO:0000256" key="6">
    <source>
        <dbReference type="ARBA" id="ARBA00022617"/>
    </source>
</evidence>
<dbReference type="Proteomes" id="UP000246352">
    <property type="component" value="Unassembled WGS sequence"/>
</dbReference>
<reference evidence="21 22" key="1">
    <citation type="submission" date="2018-05" db="EMBL/GenBank/DDBJ databases">
        <title>Genomic Encyclopedia of Type Strains, Phase IV (KMG-IV): sequencing the most valuable type-strain genomes for metagenomic binning, comparative biology and taxonomic classification.</title>
        <authorList>
            <person name="Goeker M."/>
        </authorList>
    </citation>
    <scope>NUCLEOTIDE SEQUENCE [LARGE SCALE GENOMIC DNA]</scope>
    <source>
        <strain evidence="21 22">DSM 16791</strain>
    </source>
</reference>
<dbReference type="Pfam" id="PF13426">
    <property type="entry name" value="PAS_9"/>
    <property type="match status" value="1"/>
</dbReference>
<dbReference type="Gene3D" id="3.30.565.10">
    <property type="entry name" value="Histidine kinase-like ATPase, C-terminal domain"/>
    <property type="match status" value="1"/>
</dbReference>